<sequence>MASTKLSSKHKWWIIKLSKGELLYRNKNNAVYAGSDVVNGVVRKDGYLLVIDHDEVYINQREYNTDVIDVHTKSKDKRSKNAVFYFDEVPDAEKWQKYIHKHLNAISEANPKLSSKDLEYPSISDIKIAIGQKTPEKIEYDPFDGCPKPLKYAVVGIAALLGVVLG</sequence>
<accession>A0A8S5MXB2</accession>
<reference evidence="1" key="1">
    <citation type="journal article" date="2021" name="Proc. Natl. Acad. Sci. U.S.A.">
        <title>A Catalog of Tens of Thousands of Viruses from Human Metagenomes Reveals Hidden Associations with Chronic Diseases.</title>
        <authorList>
            <person name="Tisza M.J."/>
            <person name="Buck C.B."/>
        </authorList>
    </citation>
    <scope>NUCLEOTIDE SEQUENCE</scope>
    <source>
        <strain evidence="1">Ct3wi9</strain>
    </source>
</reference>
<evidence type="ECO:0000313" key="1">
    <source>
        <dbReference type="EMBL" id="DAD86743.1"/>
    </source>
</evidence>
<dbReference type="EMBL" id="BK015006">
    <property type="protein sequence ID" value="DAD86743.1"/>
    <property type="molecule type" value="Genomic_DNA"/>
</dbReference>
<organism evidence="1">
    <name type="scientific">Myoviridae sp. ct3wi9</name>
    <dbReference type="NCBI Taxonomy" id="2826610"/>
    <lineage>
        <taxon>Viruses</taxon>
        <taxon>Duplodnaviria</taxon>
        <taxon>Heunggongvirae</taxon>
        <taxon>Uroviricota</taxon>
        <taxon>Caudoviricetes</taxon>
    </lineage>
</organism>
<name>A0A8S5MXB2_9CAUD</name>
<proteinExistence type="predicted"/>
<protein>
    <submittedName>
        <fullName evidence="1">Uncharacterized protein</fullName>
    </submittedName>
</protein>